<dbReference type="InterPro" id="IPR036179">
    <property type="entry name" value="Ig-like_dom_sf"/>
</dbReference>
<organism evidence="5 6">
    <name type="scientific">Trichinella nelsoni</name>
    <dbReference type="NCBI Taxonomy" id="6336"/>
    <lineage>
        <taxon>Eukaryota</taxon>
        <taxon>Metazoa</taxon>
        <taxon>Ecdysozoa</taxon>
        <taxon>Nematoda</taxon>
        <taxon>Enoplea</taxon>
        <taxon>Dorylaimia</taxon>
        <taxon>Trichinellida</taxon>
        <taxon>Trichinellidae</taxon>
        <taxon>Trichinella</taxon>
    </lineage>
</organism>
<feature type="compositionally biased region" description="Polar residues" evidence="3">
    <location>
        <begin position="7"/>
        <end position="25"/>
    </location>
</feature>
<accession>A0A0V0SJ67</accession>
<feature type="region of interest" description="Disordered" evidence="3">
    <location>
        <begin position="1"/>
        <end position="29"/>
    </location>
</feature>
<dbReference type="InterPro" id="IPR013783">
    <property type="entry name" value="Ig-like_fold"/>
</dbReference>
<dbReference type="Proteomes" id="UP000054630">
    <property type="component" value="Unassembled WGS sequence"/>
</dbReference>
<evidence type="ECO:0000256" key="3">
    <source>
        <dbReference type="SAM" id="MobiDB-lite"/>
    </source>
</evidence>
<evidence type="ECO:0000313" key="6">
    <source>
        <dbReference type="Proteomes" id="UP000054630"/>
    </source>
</evidence>
<gene>
    <name evidence="5" type="primary">CNTN2</name>
    <name evidence="5" type="ORF">T07_3503</name>
</gene>
<proteinExistence type="inferred from homology"/>
<evidence type="ECO:0000256" key="2">
    <source>
        <dbReference type="ARBA" id="ARBA00023319"/>
    </source>
</evidence>
<comment type="caution">
    <text evidence="5">The sequence shown here is derived from an EMBL/GenBank/DDBJ whole genome shotgun (WGS) entry which is preliminary data.</text>
</comment>
<dbReference type="PANTHER" id="PTHR47633:SF4">
    <property type="entry name" value="MYOPALLADIN ISOFORM X1"/>
    <property type="match status" value="1"/>
</dbReference>
<keyword evidence="6" id="KW-1185">Reference proteome</keyword>
<name>A0A0V0SJ67_9BILA</name>
<dbReference type="FunFam" id="2.60.40.10:FF:000080">
    <property type="entry name" value="Myosin light chain kinase, smooth muscle"/>
    <property type="match status" value="1"/>
</dbReference>
<keyword evidence="2" id="KW-0393">Immunoglobulin domain</keyword>
<evidence type="ECO:0000259" key="4">
    <source>
        <dbReference type="PROSITE" id="PS50835"/>
    </source>
</evidence>
<dbReference type="InterPro" id="IPR007110">
    <property type="entry name" value="Ig-like_dom"/>
</dbReference>
<comment type="similarity">
    <text evidence="1">Belongs to the protein kinase superfamily. CAMK Ser/Thr protein kinase family.</text>
</comment>
<dbReference type="PROSITE" id="PS50835">
    <property type="entry name" value="IG_LIKE"/>
    <property type="match status" value="1"/>
</dbReference>
<protein>
    <submittedName>
        <fullName evidence="5">Contactin-2</fullName>
    </submittedName>
</protein>
<feature type="domain" description="Ig-like" evidence="4">
    <location>
        <begin position="48"/>
        <end position="139"/>
    </location>
</feature>
<evidence type="ECO:0000256" key="1">
    <source>
        <dbReference type="ARBA" id="ARBA00006692"/>
    </source>
</evidence>
<dbReference type="EMBL" id="JYDL01000005">
    <property type="protein sequence ID" value="KRX26840.1"/>
    <property type="molecule type" value="Genomic_DNA"/>
</dbReference>
<dbReference type="SMART" id="SM00408">
    <property type="entry name" value="IGc2"/>
    <property type="match status" value="1"/>
</dbReference>
<dbReference type="Pfam" id="PF07679">
    <property type="entry name" value="I-set"/>
    <property type="match status" value="1"/>
</dbReference>
<dbReference type="InterPro" id="IPR003598">
    <property type="entry name" value="Ig_sub2"/>
</dbReference>
<sequence>MLRLKHSSVSSSTMLPASGNDQRSPPTKDVRQLSYEIPKYIRAGFTQPEFLKVFDDAKVAVGGHVTFDCLLIGTPRPKVVWLFNHKPIDFEDVIISNTSDSCRLTIPQITFHHYGLYAIIAENEVGRISCSARLIPLFT</sequence>
<dbReference type="PANTHER" id="PTHR47633">
    <property type="entry name" value="IMMUNOGLOBULIN"/>
    <property type="match status" value="1"/>
</dbReference>
<dbReference type="InterPro" id="IPR013098">
    <property type="entry name" value="Ig_I-set"/>
</dbReference>
<dbReference type="Gene3D" id="2.60.40.10">
    <property type="entry name" value="Immunoglobulins"/>
    <property type="match status" value="1"/>
</dbReference>
<dbReference type="AlphaFoldDB" id="A0A0V0SJ67"/>
<dbReference type="SUPFAM" id="SSF48726">
    <property type="entry name" value="Immunoglobulin"/>
    <property type="match status" value="1"/>
</dbReference>
<evidence type="ECO:0000313" key="5">
    <source>
        <dbReference type="EMBL" id="KRX26840.1"/>
    </source>
</evidence>
<reference evidence="5 6" key="1">
    <citation type="submission" date="2015-01" db="EMBL/GenBank/DDBJ databases">
        <title>Evolution of Trichinella species and genotypes.</title>
        <authorList>
            <person name="Korhonen P.K."/>
            <person name="Edoardo P."/>
            <person name="Giuseppe L.R."/>
            <person name="Gasser R.B."/>
        </authorList>
    </citation>
    <scope>NUCLEOTIDE SEQUENCE [LARGE SCALE GENOMIC DNA]</scope>
    <source>
        <strain evidence="5">ISS37</strain>
    </source>
</reference>
<dbReference type="OrthoDB" id="504170at2759"/>